<evidence type="ECO:0000313" key="1">
    <source>
        <dbReference type="EMBL" id="MFC3110749.1"/>
    </source>
</evidence>
<keyword evidence="1" id="KW-0378">Hydrolase</keyword>
<accession>A0ABV7F6V6</accession>
<dbReference type="GO" id="GO:0016787">
    <property type="term" value="F:hydrolase activity"/>
    <property type="evidence" value="ECO:0007669"/>
    <property type="project" value="UniProtKB-KW"/>
</dbReference>
<dbReference type="InterPro" id="IPR036412">
    <property type="entry name" value="HAD-like_sf"/>
</dbReference>
<dbReference type="EMBL" id="JBHRTP010000088">
    <property type="protein sequence ID" value="MFC3110749.1"/>
    <property type="molecule type" value="Genomic_DNA"/>
</dbReference>
<organism evidence="1 2">
    <name type="scientific">Undibacterium arcticum</name>
    <dbReference type="NCBI Taxonomy" id="1762892"/>
    <lineage>
        <taxon>Bacteria</taxon>
        <taxon>Pseudomonadati</taxon>
        <taxon>Pseudomonadota</taxon>
        <taxon>Betaproteobacteria</taxon>
        <taxon>Burkholderiales</taxon>
        <taxon>Oxalobacteraceae</taxon>
        <taxon>Undibacterium</taxon>
    </lineage>
</organism>
<evidence type="ECO:0000313" key="2">
    <source>
        <dbReference type="Proteomes" id="UP001595530"/>
    </source>
</evidence>
<dbReference type="SUPFAM" id="SSF56784">
    <property type="entry name" value="HAD-like"/>
    <property type="match status" value="1"/>
</dbReference>
<dbReference type="InterPro" id="IPR023214">
    <property type="entry name" value="HAD_sf"/>
</dbReference>
<dbReference type="InterPro" id="IPR041492">
    <property type="entry name" value="HAD_2"/>
</dbReference>
<dbReference type="InterPro" id="IPR023198">
    <property type="entry name" value="PGP-like_dom2"/>
</dbReference>
<dbReference type="PANTHER" id="PTHR42896">
    <property type="entry name" value="XYLULOSE-1,5-BISPHOSPHATE (XUBP) PHOSPHATASE"/>
    <property type="match status" value="1"/>
</dbReference>
<sequence length="264" mass="28898">MGIELLTLGLDGVMFDTEEAHLWSCNAAFKSCGLDLRWSVQQLRAAVRQHGVTHAILEMTRQSFRTSDSHEAARLVAEKNRFFHEFVATRGPMLHGGCAQLIDNALARGCKLAVVTAMPTRSATALLEHAFGTALHSMFSVTVTNANFKAPPDNGPHRLVLRTLAIDLHRCVAIDADGPGLDAAQRSGMWTVAASPHAHEYPNFSRAKLWCPNLQMPIQPSACSMMSVEKQSRFLTLDHLNTIRGAKSKHATVPKRPADACMHA</sequence>
<protein>
    <submittedName>
        <fullName evidence="1">HAD family hydrolase</fullName>
    </submittedName>
</protein>
<comment type="caution">
    <text evidence="1">The sequence shown here is derived from an EMBL/GenBank/DDBJ whole genome shotgun (WGS) entry which is preliminary data.</text>
</comment>
<dbReference type="Gene3D" id="3.40.50.1000">
    <property type="entry name" value="HAD superfamily/HAD-like"/>
    <property type="match status" value="1"/>
</dbReference>
<reference evidence="2" key="1">
    <citation type="journal article" date="2019" name="Int. J. Syst. Evol. Microbiol.">
        <title>The Global Catalogue of Microorganisms (GCM) 10K type strain sequencing project: providing services to taxonomists for standard genome sequencing and annotation.</title>
        <authorList>
            <consortium name="The Broad Institute Genomics Platform"/>
            <consortium name="The Broad Institute Genome Sequencing Center for Infectious Disease"/>
            <person name="Wu L."/>
            <person name="Ma J."/>
        </authorList>
    </citation>
    <scope>NUCLEOTIDE SEQUENCE [LARGE SCALE GENOMIC DNA]</scope>
    <source>
        <strain evidence="2">KCTC 42986</strain>
    </source>
</reference>
<dbReference type="InterPro" id="IPR044999">
    <property type="entry name" value="CbbY-like"/>
</dbReference>
<gene>
    <name evidence="1" type="ORF">ACFOFO_22820</name>
</gene>
<proteinExistence type="predicted"/>
<name>A0ABV7F6V6_9BURK</name>
<dbReference type="Proteomes" id="UP001595530">
    <property type="component" value="Unassembled WGS sequence"/>
</dbReference>
<dbReference type="RefSeq" id="WP_390332969.1">
    <property type="nucleotide sequence ID" value="NZ_JBHRTP010000088.1"/>
</dbReference>
<dbReference type="Gene3D" id="1.10.150.240">
    <property type="entry name" value="Putative phosphatase, domain 2"/>
    <property type="match status" value="1"/>
</dbReference>
<dbReference type="PANTHER" id="PTHR42896:SF2">
    <property type="entry name" value="CBBY-LIKE PROTEIN"/>
    <property type="match status" value="1"/>
</dbReference>
<keyword evidence="2" id="KW-1185">Reference proteome</keyword>
<dbReference type="Pfam" id="PF13419">
    <property type="entry name" value="HAD_2"/>
    <property type="match status" value="1"/>
</dbReference>